<evidence type="ECO:0000256" key="9">
    <source>
        <dbReference type="ARBA" id="ARBA00023143"/>
    </source>
</evidence>
<name>A0ABY5ZKB1_9BACT</name>
<evidence type="ECO:0000256" key="1">
    <source>
        <dbReference type="ARBA" id="ARBA00004117"/>
    </source>
</evidence>
<dbReference type="PIRSF" id="PIRSF002888">
    <property type="entry name" value="FliM"/>
    <property type="match status" value="1"/>
</dbReference>
<evidence type="ECO:0000256" key="8">
    <source>
        <dbReference type="ARBA" id="ARBA00023136"/>
    </source>
</evidence>
<keyword evidence="9" id="KW-0975">Bacterial flagellum</keyword>
<keyword evidence="8" id="KW-0472">Membrane</keyword>
<comment type="function">
    <text evidence="10">FliM is one of three proteins (FliG, FliN, FliM) that forms the rotor-mounted switch complex (C ring), located at the base of the basal body. This complex interacts with the CheY and CheZ chemotaxis proteins, in addition to contacting components of the motor that determine the direction of flagellar rotation.</text>
</comment>
<proteinExistence type="inferred from homology"/>
<dbReference type="SUPFAM" id="SSF101801">
    <property type="entry name" value="Surface presentation of antigens (SPOA)"/>
    <property type="match status" value="1"/>
</dbReference>
<dbReference type="CDD" id="cd17908">
    <property type="entry name" value="FliM"/>
    <property type="match status" value="1"/>
</dbReference>
<keyword evidence="13" id="KW-0969">Cilium</keyword>
<evidence type="ECO:0000256" key="10">
    <source>
        <dbReference type="ARBA" id="ARBA00025044"/>
    </source>
</evidence>
<dbReference type="PANTHER" id="PTHR30034:SF6">
    <property type="entry name" value="YOP PROTEINS TRANSLOCATION PROTEIN Q"/>
    <property type="match status" value="1"/>
</dbReference>
<dbReference type="PRINTS" id="PR00955">
    <property type="entry name" value="FLGMOTORFLIM"/>
</dbReference>
<gene>
    <name evidence="13" type="primary">fliM</name>
    <name evidence="13" type="ORF">L9S41_11765</name>
</gene>
<keyword evidence="14" id="KW-1185">Reference proteome</keyword>
<keyword evidence="13" id="KW-0282">Flagellum</keyword>
<dbReference type="InterPro" id="IPR028976">
    <property type="entry name" value="CheC-like_sf"/>
</dbReference>
<evidence type="ECO:0000256" key="3">
    <source>
        <dbReference type="ARBA" id="ARBA00011049"/>
    </source>
</evidence>
<dbReference type="Gene3D" id="3.40.1550.10">
    <property type="entry name" value="CheC-like"/>
    <property type="match status" value="1"/>
</dbReference>
<dbReference type="Proteomes" id="UP001060414">
    <property type="component" value="Chromosome"/>
</dbReference>
<evidence type="ECO:0000256" key="4">
    <source>
        <dbReference type="ARBA" id="ARBA00021898"/>
    </source>
</evidence>
<reference evidence="13" key="1">
    <citation type="journal article" date="2022" name="Environ. Microbiol.">
        <title>Geoalkalibacter halelectricus SAP #1 sp. nov. possessing extracellular electron transfer and mineral#reducing capabilities from a haloalkaline environment.</title>
        <authorList>
            <person name="Yadav S."/>
            <person name="Singh R."/>
            <person name="Sundharam S.S."/>
            <person name="Chaudhary S."/>
            <person name="Krishnamurthi S."/>
            <person name="Patil S.A."/>
        </authorList>
    </citation>
    <scope>NUCLEOTIDE SEQUENCE</scope>
    <source>
        <strain evidence="13">SAP-1</strain>
    </source>
</reference>
<dbReference type="Gene3D" id="2.30.330.10">
    <property type="entry name" value="SpoA-like"/>
    <property type="match status" value="1"/>
</dbReference>
<accession>A0ABY5ZKB1</accession>
<protein>
    <recommendedName>
        <fullName evidence="4 11">Flagellar motor switch protein FliM</fullName>
    </recommendedName>
</protein>
<keyword evidence="6" id="KW-0145">Chemotaxis</keyword>
<sequence>MERILSKEEIAELLSAVSEGEIDTEEFGEPIDVQERGGEPTRLDLLRLQDSGRWRFQNIDIILDAFARNYGMSLTNRLQASVSVKRNDLETVEFESFLNNLPKNGLIGIVRLDPLKAGGLLIFDDQLSFSLLELMLGGTTRSKFTIFERSMTAIEINVIKGIIADACPDLKKAFAPLESLDCSLVKVETNPRLVTIVPPDAAMLITRLTVRVDNLQGKLTLAIPHATLDPLREKLKESALGGAGRRETLWSRRLQEELGETEVTLCATLGKVSLRVREILNLEVGDIIDLGCEPHSALRIQVEERVKFEGTPGVKNGKKAVRISETY</sequence>
<keyword evidence="13" id="KW-0966">Cell projection</keyword>
<evidence type="ECO:0000256" key="2">
    <source>
        <dbReference type="ARBA" id="ARBA00004202"/>
    </source>
</evidence>
<dbReference type="InterPro" id="IPR001689">
    <property type="entry name" value="Flag_FliM"/>
</dbReference>
<evidence type="ECO:0000256" key="11">
    <source>
        <dbReference type="NCBIfam" id="TIGR01397"/>
    </source>
</evidence>
<comment type="subcellular location">
    <subcellularLocation>
        <location evidence="1">Bacterial flagellum basal body</location>
    </subcellularLocation>
    <subcellularLocation>
        <location evidence="2">Cell membrane</location>
        <topology evidence="2">Peripheral membrane protein</topology>
    </subcellularLocation>
</comment>
<evidence type="ECO:0000256" key="7">
    <source>
        <dbReference type="ARBA" id="ARBA00022779"/>
    </source>
</evidence>
<dbReference type="Pfam" id="PF01052">
    <property type="entry name" value="FliMN_C"/>
    <property type="match status" value="1"/>
</dbReference>
<dbReference type="InterPro" id="IPR036429">
    <property type="entry name" value="SpoA-like_sf"/>
</dbReference>
<organism evidence="13 14">
    <name type="scientific">Geoalkalibacter halelectricus</name>
    <dbReference type="NCBI Taxonomy" id="2847045"/>
    <lineage>
        <taxon>Bacteria</taxon>
        <taxon>Pseudomonadati</taxon>
        <taxon>Thermodesulfobacteriota</taxon>
        <taxon>Desulfuromonadia</taxon>
        <taxon>Desulfuromonadales</taxon>
        <taxon>Geoalkalibacteraceae</taxon>
        <taxon>Geoalkalibacter</taxon>
    </lineage>
</organism>
<evidence type="ECO:0000313" key="14">
    <source>
        <dbReference type="Proteomes" id="UP001060414"/>
    </source>
</evidence>
<dbReference type="Pfam" id="PF02154">
    <property type="entry name" value="FliM"/>
    <property type="match status" value="1"/>
</dbReference>
<dbReference type="EMBL" id="CP092109">
    <property type="protein sequence ID" value="UWZ78365.1"/>
    <property type="molecule type" value="Genomic_DNA"/>
</dbReference>
<feature type="domain" description="Flagellar motor switch protein FliN-like C-terminal" evidence="12">
    <location>
        <begin position="256"/>
        <end position="325"/>
    </location>
</feature>
<evidence type="ECO:0000313" key="13">
    <source>
        <dbReference type="EMBL" id="UWZ78365.1"/>
    </source>
</evidence>
<dbReference type="InterPro" id="IPR001543">
    <property type="entry name" value="FliN-like_C"/>
</dbReference>
<dbReference type="RefSeq" id="WP_260746714.1">
    <property type="nucleotide sequence ID" value="NZ_CP092109.1"/>
</dbReference>
<dbReference type="SUPFAM" id="SSF103039">
    <property type="entry name" value="CheC-like"/>
    <property type="match status" value="1"/>
</dbReference>
<evidence type="ECO:0000256" key="6">
    <source>
        <dbReference type="ARBA" id="ARBA00022500"/>
    </source>
</evidence>
<evidence type="ECO:0000259" key="12">
    <source>
        <dbReference type="Pfam" id="PF01052"/>
    </source>
</evidence>
<keyword evidence="7" id="KW-0283">Flagellar rotation</keyword>
<evidence type="ECO:0000256" key="5">
    <source>
        <dbReference type="ARBA" id="ARBA00022475"/>
    </source>
</evidence>
<dbReference type="NCBIfam" id="TIGR01397">
    <property type="entry name" value="fliM_switch"/>
    <property type="match status" value="1"/>
</dbReference>
<keyword evidence="5" id="KW-1003">Cell membrane</keyword>
<dbReference type="PANTHER" id="PTHR30034">
    <property type="entry name" value="FLAGELLAR MOTOR SWITCH PROTEIN FLIM"/>
    <property type="match status" value="1"/>
</dbReference>
<comment type="similarity">
    <text evidence="3">Belongs to the FliM family.</text>
</comment>